<gene>
    <name evidence="3" type="ORF">A2729_05175</name>
</gene>
<accession>A0A1G1XX29</accession>
<sequence length="85" mass="10535">MYYVYILKSKIRKLLYIGFTNNLNKRLEEHNQGNFFTTKKYRPWELCYFEGYKNEQEARDREKKLKQFGKVYSQLKRRIRGSLNL</sequence>
<dbReference type="InterPro" id="IPR000305">
    <property type="entry name" value="GIY-YIG_endonuc"/>
</dbReference>
<dbReference type="CDD" id="cd10449">
    <property type="entry name" value="GIY-YIG_SLX1_like"/>
    <property type="match status" value="1"/>
</dbReference>
<feature type="domain" description="GIY-YIG" evidence="2">
    <location>
        <begin position="1"/>
        <end position="78"/>
    </location>
</feature>
<dbReference type="STRING" id="1797532.A2729_05175"/>
<evidence type="ECO:0000259" key="2">
    <source>
        <dbReference type="PROSITE" id="PS50164"/>
    </source>
</evidence>
<evidence type="ECO:0000313" key="4">
    <source>
        <dbReference type="Proteomes" id="UP000178930"/>
    </source>
</evidence>
<dbReference type="PROSITE" id="PS50164">
    <property type="entry name" value="GIY_YIG"/>
    <property type="match status" value="1"/>
</dbReference>
<evidence type="ECO:0000313" key="3">
    <source>
        <dbReference type="EMBL" id="OGY43847.1"/>
    </source>
</evidence>
<dbReference type="Proteomes" id="UP000178930">
    <property type="component" value="Unassembled WGS sequence"/>
</dbReference>
<protein>
    <recommendedName>
        <fullName evidence="2">GIY-YIG domain-containing protein</fullName>
    </recommendedName>
</protein>
<dbReference type="InterPro" id="IPR035901">
    <property type="entry name" value="GIY-YIG_endonuc_sf"/>
</dbReference>
<dbReference type="Gene3D" id="3.40.1440.10">
    <property type="entry name" value="GIY-YIG endonuclease"/>
    <property type="match status" value="1"/>
</dbReference>
<proteinExistence type="inferred from homology"/>
<reference evidence="3 4" key="1">
    <citation type="journal article" date="2016" name="Nat. Commun.">
        <title>Thousands of microbial genomes shed light on interconnected biogeochemical processes in an aquifer system.</title>
        <authorList>
            <person name="Anantharaman K."/>
            <person name="Brown C.T."/>
            <person name="Hug L.A."/>
            <person name="Sharon I."/>
            <person name="Castelle C.J."/>
            <person name="Probst A.J."/>
            <person name="Thomas B.C."/>
            <person name="Singh A."/>
            <person name="Wilkins M.J."/>
            <person name="Karaoz U."/>
            <person name="Brodie E.L."/>
            <person name="Williams K.H."/>
            <person name="Hubbard S.S."/>
            <person name="Banfield J.F."/>
        </authorList>
    </citation>
    <scope>NUCLEOTIDE SEQUENCE [LARGE SCALE GENOMIC DNA]</scope>
</reference>
<comment type="caution">
    <text evidence="3">The sequence shown here is derived from an EMBL/GenBank/DDBJ whole genome shotgun (WGS) entry which is preliminary data.</text>
</comment>
<comment type="similarity">
    <text evidence="1">Belongs to the UPF0213 family.</text>
</comment>
<evidence type="ECO:0000256" key="1">
    <source>
        <dbReference type="ARBA" id="ARBA00007435"/>
    </source>
</evidence>
<dbReference type="PANTHER" id="PTHR34477:SF5">
    <property type="entry name" value="BSL5627 PROTEIN"/>
    <property type="match status" value="1"/>
</dbReference>
<dbReference type="PANTHER" id="PTHR34477">
    <property type="entry name" value="UPF0213 PROTEIN YHBQ"/>
    <property type="match status" value="1"/>
</dbReference>
<dbReference type="EMBL" id="MHIB01000028">
    <property type="protein sequence ID" value="OGY43847.1"/>
    <property type="molecule type" value="Genomic_DNA"/>
</dbReference>
<organism evidence="3 4">
    <name type="scientific">Candidatus Buchananbacteria bacterium RIFCSPHIGHO2_01_FULL_39_14</name>
    <dbReference type="NCBI Taxonomy" id="1797532"/>
    <lineage>
        <taxon>Bacteria</taxon>
        <taxon>Candidatus Buchananiibacteriota</taxon>
    </lineage>
</organism>
<name>A0A1G1XX29_9BACT</name>
<dbReference type="InterPro" id="IPR050190">
    <property type="entry name" value="UPF0213_domain"/>
</dbReference>
<dbReference type="SUPFAM" id="SSF82771">
    <property type="entry name" value="GIY-YIG endonuclease"/>
    <property type="match status" value="1"/>
</dbReference>
<dbReference type="AlphaFoldDB" id="A0A1G1XX29"/>
<dbReference type="Pfam" id="PF01541">
    <property type="entry name" value="GIY-YIG"/>
    <property type="match status" value="1"/>
</dbReference>